<accession>A0ACC8X8B3</accession>
<name>A0ACC8X8B3_9FIRM</name>
<reference evidence="1" key="1">
    <citation type="submission" date="2016-08" db="EMBL/GenBank/DDBJ databases">
        <authorList>
            <person name="Ngugi D.K."/>
            <person name="Miyake S."/>
            <person name="Stingl U."/>
        </authorList>
    </citation>
    <scope>NUCLEOTIDE SEQUENCE</scope>
    <source>
        <strain evidence="1">SCG-D08WGA-EpuloA1</strain>
    </source>
</reference>
<feature type="non-terminal residue" evidence="1">
    <location>
        <position position="1"/>
    </location>
</feature>
<comment type="caution">
    <text evidence="1">The sequence shown here is derived from an EMBL/GenBank/DDBJ whole genome shotgun (WGS) entry which is preliminary data.</text>
</comment>
<proteinExistence type="predicted"/>
<organism evidence="1 2">
    <name type="scientific">Candidatus Epulonipiscium fishelsonii</name>
    <dbReference type="NCBI Taxonomy" id="77094"/>
    <lineage>
        <taxon>Bacteria</taxon>
        <taxon>Bacillati</taxon>
        <taxon>Bacillota</taxon>
        <taxon>Clostridia</taxon>
        <taxon>Lachnospirales</taxon>
        <taxon>Lachnospiraceae</taxon>
        <taxon>Candidatus Epulonipiscium</taxon>
    </lineage>
</organism>
<protein>
    <submittedName>
        <fullName evidence="1">Uncharacterized protein</fullName>
    </submittedName>
</protein>
<keyword evidence="2" id="KW-1185">Reference proteome</keyword>
<dbReference type="EMBL" id="LJHD01000297">
    <property type="protein sequence ID" value="ONI38223.1"/>
    <property type="molecule type" value="Genomic_DNA"/>
</dbReference>
<evidence type="ECO:0000313" key="1">
    <source>
        <dbReference type="EMBL" id="ONI38223.1"/>
    </source>
</evidence>
<sequence>FVLGSALGLTTVGMAYELTNSDERYDVLKIHTLDQYVGSQYFKESEYEDRLEGMYKGFVYGVEEENTMYLTKEETDKKEAEANGSYVGTGIYFTWGITSQYLVVTDVIENSPAQKAGIESGDRIIAIDDILAMMSNEIEIYDKLSYSGEEKVKYTIQKKDSDKIVDVKLKSAIVETPSFKSTLMEGIGVVEIINLIDETDVNALLDEFQTLKDQGVEKYIIDLRSVSNAELDGVVGMTDIFLGEQVLFKTIDKNENVTEYIGNEDTFEGQVALITNSHTSGVIEAMIGSLQENNRVFIIGEETAGNAYVQEIKKLNDGSSVLVSTKILQLPSNINLLETPIVPDQVVDIGMDYTLDLVKNGVADSELDTQLQAAISYLNPY</sequence>
<dbReference type="Proteomes" id="UP000188637">
    <property type="component" value="Unassembled WGS sequence"/>
</dbReference>
<evidence type="ECO:0000313" key="2">
    <source>
        <dbReference type="Proteomes" id="UP000188637"/>
    </source>
</evidence>
<gene>
    <name evidence="1" type="ORF">AN640_02700</name>
</gene>